<accession>A0AAV9WRL4</accession>
<dbReference type="PANTHER" id="PTHR35205">
    <property type="entry name" value="NB-ARC AND TPR DOMAIN PROTEIN"/>
    <property type="match status" value="1"/>
</dbReference>
<dbReference type="Proteomes" id="UP001365542">
    <property type="component" value="Unassembled WGS sequence"/>
</dbReference>
<dbReference type="Gene3D" id="3.40.50.300">
    <property type="entry name" value="P-loop containing nucleotide triphosphate hydrolases"/>
    <property type="match status" value="1"/>
</dbReference>
<feature type="domain" description="NB-ARC" evidence="1">
    <location>
        <begin position="105"/>
        <end position="273"/>
    </location>
</feature>
<sequence>MTDSEEIADNFEASSQGSSLMKAGQYFRFNVPQGMQDLELDEWAAEERMSALTTDYLRKVGSGNEVTRCANQLLRPETNIQDRSTIPNSIFRSPCSNFINREFYNKILNNFFNASTDQSQIFVLWGLGGVGKTQIALNFVHSLKNRLSVWWIRADTFANFVEDYVSVLAADERQSSEGESHTLRARLQIIQRSLEQNSNSWLLVLDNADDIDQFLVDKNVVGVERIFQYLPREGRILITSRDRRFQGLVAAATNGVRVKEMANNEAEELMRSTCQNLSASKQEISAMADLLKQLGNLPLAIAQASANILDLQI</sequence>
<dbReference type="EMBL" id="JAVHJO010000018">
    <property type="protein sequence ID" value="KAK6524004.1"/>
    <property type="molecule type" value="Genomic_DNA"/>
</dbReference>
<dbReference type="AlphaFoldDB" id="A0AAV9WRL4"/>
<gene>
    <name evidence="2" type="ORF">TWF694_005672</name>
</gene>
<dbReference type="SUPFAM" id="SSF52540">
    <property type="entry name" value="P-loop containing nucleoside triphosphate hydrolases"/>
    <property type="match status" value="1"/>
</dbReference>
<keyword evidence="3" id="KW-1185">Reference proteome</keyword>
<dbReference type="InterPro" id="IPR027417">
    <property type="entry name" value="P-loop_NTPase"/>
</dbReference>
<evidence type="ECO:0000259" key="1">
    <source>
        <dbReference type="Pfam" id="PF00931"/>
    </source>
</evidence>
<dbReference type="GO" id="GO:0043531">
    <property type="term" value="F:ADP binding"/>
    <property type="evidence" value="ECO:0007669"/>
    <property type="project" value="InterPro"/>
</dbReference>
<comment type="caution">
    <text evidence="2">The sequence shown here is derived from an EMBL/GenBank/DDBJ whole genome shotgun (WGS) entry which is preliminary data.</text>
</comment>
<evidence type="ECO:0000313" key="2">
    <source>
        <dbReference type="EMBL" id="KAK6524004.1"/>
    </source>
</evidence>
<reference evidence="2 3" key="1">
    <citation type="submission" date="2019-10" db="EMBL/GenBank/DDBJ databases">
        <authorList>
            <person name="Palmer J.M."/>
        </authorList>
    </citation>
    <scope>NUCLEOTIDE SEQUENCE [LARGE SCALE GENOMIC DNA]</scope>
    <source>
        <strain evidence="2 3">TWF694</strain>
    </source>
</reference>
<dbReference type="InterPro" id="IPR002182">
    <property type="entry name" value="NB-ARC"/>
</dbReference>
<name>A0AAV9WRL4_9PEZI</name>
<dbReference type="Pfam" id="PF00931">
    <property type="entry name" value="NB-ARC"/>
    <property type="match status" value="1"/>
</dbReference>
<protein>
    <recommendedName>
        <fullName evidence="1">NB-ARC domain-containing protein</fullName>
    </recommendedName>
</protein>
<evidence type="ECO:0000313" key="3">
    <source>
        <dbReference type="Proteomes" id="UP001365542"/>
    </source>
</evidence>
<organism evidence="2 3">
    <name type="scientific">Orbilia ellipsospora</name>
    <dbReference type="NCBI Taxonomy" id="2528407"/>
    <lineage>
        <taxon>Eukaryota</taxon>
        <taxon>Fungi</taxon>
        <taxon>Dikarya</taxon>
        <taxon>Ascomycota</taxon>
        <taxon>Pezizomycotina</taxon>
        <taxon>Orbiliomycetes</taxon>
        <taxon>Orbiliales</taxon>
        <taxon>Orbiliaceae</taxon>
        <taxon>Orbilia</taxon>
    </lineage>
</organism>
<dbReference type="PANTHER" id="PTHR35205:SF1">
    <property type="entry name" value="ZU5 DOMAIN-CONTAINING PROTEIN"/>
    <property type="match status" value="1"/>
</dbReference>
<dbReference type="PRINTS" id="PR00364">
    <property type="entry name" value="DISEASERSIST"/>
</dbReference>
<proteinExistence type="predicted"/>